<feature type="transmembrane region" description="Helical" evidence="2">
    <location>
        <begin position="6"/>
        <end position="29"/>
    </location>
</feature>
<evidence type="ECO:0000313" key="3">
    <source>
        <dbReference type="EMBL" id="MCD2194489.1"/>
    </source>
</evidence>
<accession>A0ABS8P8C5</accession>
<evidence type="ECO:0000313" key="4">
    <source>
        <dbReference type="Proteomes" id="UP001199469"/>
    </source>
</evidence>
<organism evidence="3 4">
    <name type="scientific">Actinomycetospora endophytica</name>
    <dbReference type="NCBI Taxonomy" id="2291215"/>
    <lineage>
        <taxon>Bacteria</taxon>
        <taxon>Bacillati</taxon>
        <taxon>Actinomycetota</taxon>
        <taxon>Actinomycetes</taxon>
        <taxon>Pseudonocardiales</taxon>
        <taxon>Pseudonocardiaceae</taxon>
        <taxon>Actinomycetospora</taxon>
    </lineage>
</organism>
<evidence type="ECO:0000256" key="2">
    <source>
        <dbReference type="SAM" id="Phobius"/>
    </source>
</evidence>
<evidence type="ECO:0000256" key="1">
    <source>
        <dbReference type="SAM" id="MobiDB-lite"/>
    </source>
</evidence>
<reference evidence="3 4" key="1">
    <citation type="submission" date="2021-11" db="EMBL/GenBank/DDBJ databases">
        <title>Draft genome sequence of Actinomycetospora sp. SF1 isolated from the rhizosphere soil.</title>
        <authorList>
            <person name="Duangmal K."/>
            <person name="Chantavorakit T."/>
        </authorList>
    </citation>
    <scope>NUCLEOTIDE SEQUENCE [LARGE SCALE GENOMIC DNA]</scope>
    <source>
        <strain evidence="3 4">TBRC 5722</strain>
    </source>
</reference>
<protein>
    <submittedName>
        <fullName evidence="3">Uncharacterized protein</fullName>
    </submittedName>
</protein>
<feature type="region of interest" description="Disordered" evidence="1">
    <location>
        <begin position="69"/>
        <end position="98"/>
    </location>
</feature>
<keyword evidence="2" id="KW-1133">Transmembrane helix</keyword>
<keyword evidence="4" id="KW-1185">Reference proteome</keyword>
<keyword evidence="2" id="KW-0812">Transmembrane</keyword>
<dbReference type="Proteomes" id="UP001199469">
    <property type="component" value="Unassembled WGS sequence"/>
</dbReference>
<gene>
    <name evidence="3" type="ORF">LQ327_14035</name>
</gene>
<sequence length="98" mass="10285">MTVLGWVAVAVGAWCVVSVVAALGLGALLRRGSLVDDELSDQGRGRELFTDSALAMWLSELPSVPDDPTYVVDDLPRPRSPRDVGSGTTEVPTGVFGS</sequence>
<keyword evidence="2" id="KW-0472">Membrane</keyword>
<dbReference type="EMBL" id="JAJNDB010000002">
    <property type="protein sequence ID" value="MCD2194489.1"/>
    <property type="molecule type" value="Genomic_DNA"/>
</dbReference>
<proteinExistence type="predicted"/>
<comment type="caution">
    <text evidence="3">The sequence shown here is derived from an EMBL/GenBank/DDBJ whole genome shotgun (WGS) entry which is preliminary data.</text>
</comment>
<name>A0ABS8P8C5_9PSEU</name>
<dbReference type="RefSeq" id="WP_230734499.1">
    <property type="nucleotide sequence ID" value="NZ_JAJNDB010000002.1"/>
</dbReference>